<keyword evidence="1" id="KW-0614">Plasmid</keyword>
<gene>
    <name evidence="1" type="ORF">PQ455_20605</name>
</gene>
<evidence type="ECO:0000313" key="1">
    <source>
        <dbReference type="EMBL" id="WCT75880.1"/>
    </source>
</evidence>
<organism evidence="1 2">
    <name type="scientific">Sphingomonas naphthae</name>
    <dbReference type="NCBI Taxonomy" id="1813468"/>
    <lineage>
        <taxon>Bacteria</taxon>
        <taxon>Pseudomonadati</taxon>
        <taxon>Pseudomonadota</taxon>
        <taxon>Alphaproteobacteria</taxon>
        <taxon>Sphingomonadales</taxon>
        <taxon>Sphingomonadaceae</taxon>
        <taxon>Sphingomonas</taxon>
    </lineage>
</organism>
<dbReference type="EMBL" id="CP117414">
    <property type="protein sequence ID" value="WCT75880.1"/>
    <property type="molecule type" value="Genomic_DNA"/>
</dbReference>
<dbReference type="RefSeq" id="WP_273692247.1">
    <property type="nucleotide sequence ID" value="NZ_CP117414.1"/>
</dbReference>
<reference evidence="1 2" key="1">
    <citation type="submission" date="2023-02" db="EMBL/GenBank/DDBJ databases">
        <title>Genome sequence of Sphingomonas naphthae.</title>
        <authorList>
            <person name="Kim S."/>
            <person name="Heo J."/>
            <person name="Kwon S.-W."/>
        </authorList>
    </citation>
    <scope>NUCLEOTIDE SEQUENCE [LARGE SCALE GENOMIC DNA]</scope>
    <source>
        <strain evidence="1 2">KACC 18716</strain>
        <plasmid evidence="1 2">unnamed3</plasmid>
    </source>
</reference>
<dbReference type="Proteomes" id="UP001220395">
    <property type="component" value="Plasmid unnamed3"/>
</dbReference>
<keyword evidence="2" id="KW-1185">Reference proteome</keyword>
<geneLocation type="plasmid" evidence="1 2">
    <name>unnamed3</name>
</geneLocation>
<sequence>MLLFAGLAALLLLGSWPIATMCWIGFAASGVTMLIRFYDHRFFITRRADFQDRR</sequence>
<proteinExistence type="predicted"/>
<protein>
    <submittedName>
        <fullName evidence="1">Uncharacterized protein</fullName>
    </submittedName>
</protein>
<name>A0ABY7TU56_9SPHN</name>
<evidence type="ECO:0000313" key="2">
    <source>
        <dbReference type="Proteomes" id="UP001220395"/>
    </source>
</evidence>
<accession>A0ABY7TU56</accession>